<keyword evidence="6 11" id="KW-0548">Nucleotidyltransferase</keyword>
<keyword evidence="9 11" id="KW-0520">NAD</keyword>
<dbReference type="NCBIfam" id="TIGR00482">
    <property type="entry name" value="nicotinate (nicotinamide) nucleotide adenylyltransferase"/>
    <property type="match status" value="1"/>
</dbReference>
<dbReference type="SUPFAM" id="SSF52374">
    <property type="entry name" value="Nucleotidylyl transferase"/>
    <property type="match status" value="1"/>
</dbReference>
<name>A0ABY4VJV1_9GAMM</name>
<evidence type="ECO:0000256" key="6">
    <source>
        <dbReference type="ARBA" id="ARBA00022695"/>
    </source>
</evidence>
<evidence type="ECO:0000256" key="10">
    <source>
        <dbReference type="ARBA" id="ARBA00048721"/>
    </source>
</evidence>
<dbReference type="EMBL" id="CP092418">
    <property type="protein sequence ID" value="USD23676.1"/>
    <property type="molecule type" value="Genomic_DNA"/>
</dbReference>
<dbReference type="PANTHER" id="PTHR39321">
    <property type="entry name" value="NICOTINATE-NUCLEOTIDE ADENYLYLTRANSFERASE-RELATED"/>
    <property type="match status" value="1"/>
</dbReference>
<evidence type="ECO:0000256" key="1">
    <source>
        <dbReference type="ARBA" id="ARBA00002324"/>
    </source>
</evidence>
<evidence type="ECO:0000256" key="7">
    <source>
        <dbReference type="ARBA" id="ARBA00022741"/>
    </source>
</evidence>
<comment type="catalytic activity">
    <reaction evidence="10 11">
        <text>nicotinate beta-D-ribonucleotide + ATP + H(+) = deamido-NAD(+) + diphosphate</text>
        <dbReference type="Rhea" id="RHEA:22860"/>
        <dbReference type="ChEBI" id="CHEBI:15378"/>
        <dbReference type="ChEBI" id="CHEBI:30616"/>
        <dbReference type="ChEBI" id="CHEBI:33019"/>
        <dbReference type="ChEBI" id="CHEBI:57502"/>
        <dbReference type="ChEBI" id="CHEBI:58437"/>
        <dbReference type="EC" id="2.7.7.18"/>
    </reaction>
</comment>
<evidence type="ECO:0000256" key="4">
    <source>
        <dbReference type="ARBA" id="ARBA00022642"/>
    </source>
</evidence>
<dbReference type="GO" id="GO:0005524">
    <property type="term" value="F:ATP binding"/>
    <property type="evidence" value="ECO:0007669"/>
    <property type="project" value="UniProtKB-KW"/>
</dbReference>
<dbReference type="Gene3D" id="3.40.50.620">
    <property type="entry name" value="HUPs"/>
    <property type="match status" value="1"/>
</dbReference>
<comment type="pathway">
    <text evidence="2 11">Cofactor biosynthesis; NAD(+) biosynthesis; deamido-NAD(+) from nicotinate D-ribonucleotide: step 1/1.</text>
</comment>
<dbReference type="CDD" id="cd02165">
    <property type="entry name" value="NMNAT"/>
    <property type="match status" value="1"/>
</dbReference>
<evidence type="ECO:0000256" key="3">
    <source>
        <dbReference type="ARBA" id="ARBA00009014"/>
    </source>
</evidence>
<accession>A0ABY4VJV1</accession>
<dbReference type="InterPro" id="IPR014729">
    <property type="entry name" value="Rossmann-like_a/b/a_fold"/>
</dbReference>
<evidence type="ECO:0000313" key="13">
    <source>
        <dbReference type="EMBL" id="USD23676.1"/>
    </source>
</evidence>
<comment type="function">
    <text evidence="1 11">Catalyzes the reversible adenylation of nicotinate mononucleotide (NaMN) to nicotinic acid adenine dinucleotide (NaAD).</text>
</comment>
<organism evidence="13 14">
    <name type="scientific">Microbulbifer variabilis</name>
    <dbReference type="NCBI Taxonomy" id="266805"/>
    <lineage>
        <taxon>Bacteria</taxon>
        <taxon>Pseudomonadati</taxon>
        <taxon>Pseudomonadota</taxon>
        <taxon>Gammaproteobacteria</taxon>
        <taxon>Cellvibrionales</taxon>
        <taxon>Microbulbiferaceae</taxon>
        <taxon>Microbulbifer</taxon>
    </lineage>
</organism>
<keyword evidence="8 11" id="KW-0067">ATP-binding</keyword>
<keyword evidence="4 11" id="KW-0662">Pyridine nucleotide biosynthesis</keyword>
<evidence type="ECO:0000256" key="2">
    <source>
        <dbReference type="ARBA" id="ARBA00005019"/>
    </source>
</evidence>
<dbReference type="EC" id="2.7.7.18" evidence="11"/>
<keyword evidence="5 11" id="KW-0808">Transferase</keyword>
<dbReference type="NCBIfam" id="NF000839">
    <property type="entry name" value="PRK00071.1-1"/>
    <property type="match status" value="1"/>
</dbReference>
<proteinExistence type="inferred from homology"/>
<dbReference type="InterPro" id="IPR004821">
    <property type="entry name" value="Cyt_trans-like"/>
</dbReference>
<comment type="similarity">
    <text evidence="3 11">Belongs to the NadD family.</text>
</comment>
<dbReference type="PANTHER" id="PTHR39321:SF3">
    <property type="entry name" value="PHOSPHOPANTETHEINE ADENYLYLTRANSFERASE"/>
    <property type="match status" value="1"/>
</dbReference>
<dbReference type="InterPro" id="IPR005248">
    <property type="entry name" value="NadD/NMNAT"/>
</dbReference>
<dbReference type="Pfam" id="PF01467">
    <property type="entry name" value="CTP_transf_like"/>
    <property type="match status" value="1"/>
</dbReference>
<gene>
    <name evidence="11 13" type="primary">nadD</name>
    <name evidence="13" type="ORF">MJO52_16830</name>
</gene>
<evidence type="ECO:0000313" key="14">
    <source>
        <dbReference type="Proteomes" id="UP001055658"/>
    </source>
</evidence>
<reference evidence="13" key="1">
    <citation type="submission" date="2022-02" db="EMBL/GenBank/DDBJ databases">
        <title>Coral-associated bacteria.</title>
        <authorList>
            <person name="Tang K."/>
            <person name="Wang X."/>
        </authorList>
    </citation>
    <scope>NUCLEOTIDE SEQUENCE</scope>
    <source>
        <strain evidence="13">SCSIO 43006</strain>
    </source>
</reference>
<evidence type="ECO:0000259" key="12">
    <source>
        <dbReference type="Pfam" id="PF01467"/>
    </source>
</evidence>
<keyword evidence="14" id="KW-1185">Reference proteome</keyword>
<evidence type="ECO:0000256" key="11">
    <source>
        <dbReference type="HAMAP-Rule" id="MF_00244"/>
    </source>
</evidence>
<dbReference type="HAMAP" id="MF_00244">
    <property type="entry name" value="NaMN_adenylyltr"/>
    <property type="match status" value="1"/>
</dbReference>
<dbReference type="Proteomes" id="UP001055658">
    <property type="component" value="Chromosome"/>
</dbReference>
<sequence length="228" mass="25616">MATKRQTIALFGGTFDPVHFGHLRMALELRQALGFDEMRLLPSHQPRHRQSPGVSSRQRSEMLALALAGCDELQLDERELQRGGDTYTVDTLEALREELGPQVSISFCMGTDSLLTLHRWHRWQRLLELAHLVVVTRPGWHLPEASAATGNAELAKFLQQHRGTLADLHEYASGRLVLREQTLLPISATQIRQLLASGQSPRFLLPATVLQYIEDHQLYTESVATGDP</sequence>
<evidence type="ECO:0000256" key="9">
    <source>
        <dbReference type="ARBA" id="ARBA00023027"/>
    </source>
</evidence>
<feature type="domain" description="Cytidyltransferase-like" evidence="12">
    <location>
        <begin position="10"/>
        <end position="193"/>
    </location>
</feature>
<evidence type="ECO:0000256" key="8">
    <source>
        <dbReference type="ARBA" id="ARBA00022840"/>
    </source>
</evidence>
<dbReference type="NCBIfam" id="NF000840">
    <property type="entry name" value="PRK00071.1-3"/>
    <property type="match status" value="1"/>
</dbReference>
<keyword evidence="7 11" id="KW-0547">Nucleotide-binding</keyword>
<evidence type="ECO:0000256" key="5">
    <source>
        <dbReference type="ARBA" id="ARBA00022679"/>
    </source>
</evidence>
<dbReference type="GO" id="GO:0004515">
    <property type="term" value="F:nicotinate-nucleotide adenylyltransferase activity"/>
    <property type="evidence" value="ECO:0007669"/>
    <property type="project" value="UniProtKB-EC"/>
</dbReference>
<dbReference type="NCBIfam" id="TIGR00125">
    <property type="entry name" value="cyt_tran_rel"/>
    <property type="match status" value="1"/>
</dbReference>
<protein>
    <recommendedName>
        <fullName evidence="11">Probable nicotinate-nucleotide adenylyltransferase</fullName>
        <ecNumber evidence="11">2.7.7.18</ecNumber>
    </recommendedName>
    <alternativeName>
        <fullName evidence="11">Deamido-NAD(+) diphosphorylase</fullName>
    </alternativeName>
    <alternativeName>
        <fullName evidence="11">Deamido-NAD(+) pyrophosphorylase</fullName>
    </alternativeName>
    <alternativeName>
        <fullName evidence="11">Nicotinate mononucleotide adenylyltransferase</fullName>
        <shortName evidence="11">NaMN adenylyltransferase</shortName>
    </alternativeName>
</protein>